<dbReference type="EC" id="2.1.2.1" evidence="9"/>
<dbReference type="InterPro" id="IPR015422">
    <property type="entry name" value="PyrdxlP-dep_Trfase_small"/>
</dbReference>
<evidence type="ECO:0000256" key="7">
    <source>
        <dbReference type="ARBA" id="ARBA00022679"/>
    </source>
</evidence>
<dbReference type="GO" id="GO:0005737">
    <property type="term" value="C:cytoplasm"/>
    <property type="evidence" value="ECO:0007669"/>
    <property type="project" value="UniProtKB-SubCell"/>
</dbReference>
<dbReference type="NCBIfam" id="NF000586">
    <property type="entry name" value="PRK00011.1"/>
    <property type="match status" value="1"/>
</dbReference>
<evidence type="ECO:0000256" key="6">
    <source>
        <dbReference type="ARBA" id="ARBA00022563"/>
    </source>
</evidence>
<evidence type="ECO:0000256" key="9">
    <source>
        <dbReference type="HAMAP-Rule" id="MF_00051"/>
    </source>
</evidence>
<comment type="pathway">
    <text evidence="9">Amino-acid biosynthesis; glycine biosynthesis; glycine from L-serine: step 1/1.</text>
</comment>
<feature type="domain" description="Serine hydroxymethyltransferase-like" evidence="11">
    <location>
        <begin position="7"/>
        <end position="388"/>
    </location>
</feature>
<comment type="caution">
    <text evidence="12">The sequence shown here is derived from an EMBL/GenBank/DDBJ whole genome shotgun (WGS) entry which is preliminary data.</text>
</comment>
<dbReference type="FunFam" id="3.40.640.10:FF:000001">
    <property type="entry name" value="Serine hydroxymethyltransferase"/>
    <property type="match status" value="1"/>
</dbReference>
<sequence length="457" mass="50766">MNIKNIANVDNETAKYIKLETERQKNMLEMIPSENYASKAVLEAVGSVLANKYSEGYPRKRYYQGNKYIDEIELIAIERAKKLFKVPYVNVQPYSGSPANAEIYLALMKPGDTLMGLTLSYGGHLTHGSPVSMSGAVYKGVLYDFGEKGKIDFDELEKLALKVKPKIIVASTTAYPRIVDFAKFAKVADKVGAYLLADISHIVGLVIGGCHPDPVPYAHVIMTTTHKTLRGPRGAMIMVTQKGLKKDPDLADKIDKWVFPGLQGGPHDHVTAGIAVCLKEAGTVAFKRYVKQVVANCKVLASELTYYGFDLVSGGTDNHLILIDTHNKGINGRLMAIGLEEAGIILNRNWVPKDEAPPFFPNGIRLGTSALTSRGMREKEMKKVAAWIHKAVEAMKTLEFDYKTWVDIAYGQKKDPQKRKRLDSTFYNLISICPDIKKTAQEIKNFCKRYPVPGIDF</sequence>
<comment type="catalytic activity">
    <reaction evidence="9">
        <text>(6R)-5,10-methylene-5,6,7,8-tetrahydrofolate + glycine + H2O = (6S)-5,6,7,8-tetrahydrofolate + L-serine</text>
        <dbReference type="Rhea" id="RHEA:15481"/>
        <dbReference type="ChEBI" id="CHEBI:15377"/>
        <dbReference type="ChEBI" id="CHEBI:15636"/>
        <dbReference type="ChEBI" id="CHEBI:33384"/>
        <dbReference type="ChEBI" id="CHEBI:57305"/>
        <dbReference type="ChEBI" id="CHEBI:57453"/>
        <dbReference type="EC" id="2.1.2.1"/>
    </reaction>
</comment>
<dbReference type="GO" id="GO:0035999">
    <property type="term" value="P:tetrahydrofolate interconversion"/>
    <property type="evidence" value="ECO:0007669"/>
    <property type="project" value="UniProtKB-UniRule"/>
</dbReference>
<dbReference type="Gene3D" id="3.40.640.10">
    <property type="entry name" value="Type I PLP-dependent aspartate aminotransferase-like (Major domain)"/>
    <property type="match status" value="1"/>
</dbReference>
<dbReference type="CDD" id="cd00378">
    <property type="entry name" value="SHMT"/>
    <property type="match status" value="1"/>
</dbReference>
<dbReference type="SUPFAM" id="SSF53383">
    <property type="entry name" value="PLP-dependent transferases"/>
    <property type="match status" value="1"/>
</dbReference>
<accession>A0A1J4TTZ6</accession>
<dbReference type="Pfam" id="PF00464">
    <property type="entry name" value="SHMT"/>
    <property type="match status" value="1"/>
</dbReference>
<keyword evidence="9" id="KW-0028">Amino-acid biosynthesis</keyword>
<evidence type="ECO:0000256" key="1">
    <source>
        <dbReference type="ARBA" id="ARBA00001933"/>
    </source>
</evidence>
<dbReference type="Proteomes" id="UP000183120">
    <property type="component" value="Unassembled WGS sequence"/>
</dbReference>
<protein>
    <recommendedName>
        <fullName evidence="9">Serine hydroxymethyltransferase</fullName>
        <shortName evidence="9">SHMT</shortName>
        <shortName evidence="9">Serine methylase</shortName>
        <ecNumber evidence="9">2.1.2.1</ecNumber>
    </recommendedName>
</protein>
<dbReference type="PANTHER" id="PTHR11680">
    <property type="entry name" value="SERINE HYDROXYMETHYLTRANSFERASE"/>
    <property type="match status" value="1"/>
</dbReference>
<comment type="function">
    <text evidence="9">Catalyzes the reversible interconversion of serine and glycine with tetrahydrofolate (THF) serving as the one-carbon carrier. This reaction serves as the major source of one-carbon groups required for the biosynthesis of purines, thymidylate, methionine, and other important biomolecules. Also exhibits THF-independent aldolase activity toward beta-hydroxyamino acids, producing glycine and aldehydes, via a retro-aldol mechanism.</text>
</comment>
<evidence type="ECO:0000256" key="2">
    <source>
        <dbReference type="ARBA" id="ARBA00004496"/>
    </source>
</evidence>
<comment type="caution">
    <text evidence="9">Lacks conserved residue(s) required for the propagation of feature annotation.</text>
</comment>
<evidence type="ECO:0000256" key="5">
    <source>
        <dbReference type="ARBA" id="ARBA00022490"/>
    </source>
</evidence>
<evidence type="ECO:0000256" key="3">
    <source>
        <dbReference type="ARBA" id="ARBA00006376"/>
    </source>
</evidence>
<keyword evidence="6 9" id="KW-0554">One-carbon metabolism</keyword>
<reference evidence="12 13" key="1">
    <citation type="journal article" date="2016" name="Environ. Microbiol.">
        <title>Genomic resolution of a cold subsurface aquifer community provides metabolic insights for novel microbes adapted to high CO concentrations.</title>
        <authorList>
            <person name="Probst A.J."/>
            <person name="Castelle C.J."/>
            <person name="Singh A."/>
            <person name="Brown C.T."/>
            <person name="Anantharaman K."/>
            <person name="Sharon I."/>
            <person name="Hug L.A."/>
            <person name="Burstein D."/>
            <person name="Emerson J.B."/>
            <person name="Thomas B.C."/>
            <person name="Banfield J.F."/>
        </authorList>
    </citation>
    <scope>NUCLEOTIDE SEQUENCE [LARGE SCALE GENOMIC DNA]</scope>
    <source>
        <strain evidence="12">CG1_02_37_22</strain>
    </source>
</reference>
<dbReference type="InterPro" id="IPR049943">
    <property type="entry name" value="Ser_HO-MeTrfase-like"/>
</dbReference>
<evidence type="ECO:0000256" key="8">
    <source>
        <dbReference type="ARBA" id="ARBA00022898"/>
    </source>
</evidence>
<evidence type="ECO:0000256" key="10">
    <source>
        <dbReference type="PIRSR" id="PIRSR000412-50"/>
    </source>
</evidence>
<dbReference type="InterPro" id="IPR015424">
    <property type="entry name" value="PyrdxlP-dep_Trfase"/>
</dbReference>
<feature type="modified residue" description="N6-(pyridoxal phosphate)lysine" evidence="9 10">
    <location>
        <position position="227"/>
    </location>
</feature>
<dbReference type="InterPro" id="IPR039429">
    <property type="entry name" value="SHMT-like_dom"/>
</dbReference>
<dbReference type="HAMAP" id="MF_00051">
    <property type="entry name" value="SHMT"/>
    <property type="match status" value="1"/>
</dbReference>
<comment type="cofactor">
    <cofactor evidence="1 9 10">
        <name>pyridoxal 5'-phosphate</name>
        <dbReference type="ChEBI" id="CHEBI:597326"/>
    </cofactor>
</comment>
<dbReference type="STRING" id="1805209.AUJ73_00630"/>
<keyword evidence="8 9" id="KW-0663">Pyridoxal phosphate</keyword>
<name>A0A1J4TTZ6_9BACT</name>
<comment type="pathway">
    <text evidence="9">One-carbon metabolism; tetrahydrofolate interconversion.</text>
</comment>
<gene>
    <name evidence="9" type="primary">glyA</name>
    <name evidence="12" type="ORF">AUJ73_00630</name>
</gene>
<dbReference type="AlphaFoldDB" id="A0A1J4TTZ6"/>
<dbReference type="GO" id="GO:0004372">
    <property type="term" value="F:glycine hydroxymethyltransferase activity"/>
    <property type="evidence" value="ECO:0007669"/>
    <property type="project" value="UniProtKB-UniRule"/>
</dbReference>
<comment type="subcellular location">
    <subcellularLocation>
        <location evidence="2 9">Cytoplasm</location>
    </subcellularLocation>
</comment>
<feature type="binding site" evidence="9">
    <location>
        <begin position="123"/>
        <end position="125"/>
    </location>
    <ligand>
        <name>(6S)-5,6,7,8-tetrahydrofolate</name>
        <dbReference type="ChEBI" id="CHEBI:57453"/>
    </ligand>
</feature>
<dbReference type="PROSITE" id="PS00096">
    <property type="entry name" value="SHMT"/>
    <property type="match status" value="1"/>
</dbReference>
<dbReference type="PIRSF" id="PIRSF000412">
    <property type="entry name" value="SHMT"/>
    <property type="match status" value="1"/>
</dbReference>
<dbReference type="InterPro" id="IPR019798">
    <property type="entry name" value="Ser_HO-MeTrfase_PLP_BS"/>
</dbReference>
<keyword evidence="5 9" id="KW-0963">Cytoplasm</keyword>
<evidence type="ECO:0000259" key="11">
    <source>
        <dbReference type="Pfam" id="PF00464"/>
    </source>
</evidence>
<dbReference type="UniPathway" id="UPA00193"/>
<evidence type="ECO:0000313" key="12">
    <source>
        <dbReference type="EMBL" id="OIO15402.1"/>
    </source>
</evidence>
<dbReference type="InterPro" id="IPR015421">
    <property type="entry name" value="PyrdxlP-dep_Trfase_major"/>
</dbReference>
<evidence type="ECO:0000256" key="4">
    <source>
        <dbReference type="ARBA" id="ARBA00011738"/>
    </source>
</evidence>
<proteinExistence type="inferred from homology"/>
<dbReference type="Gene3D" id="3.90.1150.10">
    <property type="entry name" value="Aspartate Aminotransferase, domain 1"/>
    <property type="match status" value="1"/>
</dbReference>
<keyword evidence="7 9" id="KW-0808">Transferase</keyword>
<comment type="similarity">
    <text evidence="3 9">Belongs to the SHMT family.</text>
</comment>
<dbReference type="UniPathway" id="UPA00288">
    <property type="reaction ID" value="UER01023"/>
</dbReference>
<comment type="subunit">
    <text evidence="4 9">Homodimer.</text>
</comment>
<dbReference type="GO" id="GO:0030170">
    <property type="term" value="F:pyridoxal phosphate binding"/>
    <property type="evidence" value="ECO:0007669"/>
    <property type="project" value="UniProtKB-UniRule"/>
</dbReference>
<dbReference type="PANTHER" id="PTHR11680:SF35">
    <property type="entry name" value="SERINE HYDROXYMETHYLTRANSFERASE 1"/>
    <property type="match status" value="1"/>
</dbReference>
<dbReference type="GO" id="GO:0019264">
    <property type="term" value="P:glycine biosynthetic process from serine"/>
    <property type="evidence" value="ECO:0007669"/>
    <property type="project" value="UniProtKB-UniRule"/>
</dbReference>
<evidence type="ECO:0000313" key="13">
    <source>
        <dbReference type="Proteomes" id="UP000183120"/>
    </source>
</evidence>
<feature type="site" description="Plays an important role in substrate specificity" evidence="9">
    <location>
        <position position="226"/>
    </location>
</feature>
<dbReference type="EMBL" id="MNUY01000010">
    <property type="protein sequence ID" value="OIO15402.1"/>
    <property type="molecule type" value="Genomic_DNA"/>
</dbReference>
<organism evidence="12 13">
    <name type="scientific">Candidatus Gottesmanbacteria bacterium CG1_02_37_22</name>
    <dbReference type="NCBI Taxonomy" id="1805209"/>
    <lineage>
        <taxon>Bacteria</taxon>
        <taxon>Candidatus Gottesmaniibacteriota</taxon>
    </lineage>
</organism>
<feature type="binding site" evidence="9">
    <location>
        <position position="119"/>
    </location>
    <ligand>
        <name>(6S)-5,6,7,8-tetrahydrofolate</name>
        <dbReference type="ChEBI" id="CHEBI:57453"/>
    </ligand>
</feature>
<dbReference type="InterPro" id="IPR001085">
    <property type="entry name" value="Ser_HO-MeTrfase"/>
</dbReference>